<dbReference type="OrthoDB" id="9807568at2"/>
<feature type="transmembrane region" description="Helical" evidence="8">
    <location>
        <begin position="250"/>
        <end position="270"/>
    </location>
</feature>
<feature type="transmembrane region" description="Helical" evidence="8">
    <location>
        <begin position="452"/>
        <end position="474"/>
    </location>
</feature>
<keyword evidence="5" id="KW-0560">Oxidoreductase</keyword>
<dbReference type="GO" id="GO:0016491">
    <property type="term" value="F:oxidoreductase activity"/>
    <property type="evidence" value="ECO:0007669"/>
    <property type="project" value="UniProtKB-KW"/>
</dbReference>
<keyword evidence="2" id="KW-1003">Cell membrane</keyword>
<dbReference type="RefSeq" id="WP_099083541.1">
    <property type="nucleotide sequence ID" value="NZ_AWQQ01000087.1"/>
</dbReference>
<feature type="transmembrane region" description="Helical" evidence="8">
    <location>
        <begin position="6"/>
        <end position="25"/>
    </location>
</feature>
<evidence type="ECO:0000313" key="10">
    <source>
        <dbReference type="EMBL" id="PHJ37686.1"/>
    </source>
</evidence>
<name>A0A2C6MEE5_9FIRM</name>
<feature type="transmembrane region" description="Helical" evidence="8">
    <location>
        <begin position="313"/>
        <end position="337"/>
    </location>
</feature>
<dbReference type="EMBL" id="AWQQ01000087">
    <property type="protein sequence ID" value="PHJ37686.1"/>
    <property type="molecule type" value="Genomic_DNA"/>
</dbReference>
<organism evidence="10 11">
    <name type="scientific">Desulforamulus profundi</name>
    <dbReference type="NCBI Taxonomy" id="1383067"/>
    <lineage>
        <taxon>Bacteria</taxon>
        <taxon>Bacillati</taxon>
        <taxon>Bacillota</taxon>
        <taxon>Clostridia</taxon>
        <taxon>Eubacteriales</taxon>
        <taxon>Peptococcaceae</taxon>
        <taxon>Desulforamulus</taxon>
    </lineage>
</organism>
<keyword evidence="6 8" id="KW-0472">Membrane</keyword>
<evidence type="ECO:0000256" key="7">
    <source>
        <dbReference type="RuleBase" id="RU000320"/>
    </source>
</evidence>
<proteinExistence type="predicted"/>
<evidence type="ECO:0000256" key="8">
    <source>
        <dbReference type="SAM" id="Phobius"/>
    </source>
</evidence>
<reference evidence="10 11" key="1">
    <citation type="submission" date="2013-09" db="EMBL/GenBank/DDBJ databases">
        <title>Biodegradation of hydrocarbons in the deep terrestrial subsurface : characterization of a microbial consortium composed of two Desulfotomaculum species originating from a deep geological formation.</title>
        <authorList>
            <person name="Aullo T."/>
            <person name="Berlendis S."/>
            <person name="Lascourreges J.-F."/>
            <person name="Dessort D."/>
            <person name="Saint-Laurent S."/>
            <person name="Schraauwers B."/>
            <person name="Mas J."/>
            <person name="Magot M."/>
            <person name="Ranchou-Peyruse A."/>
        </authorList>
    </citation>
    <scope>NUCLEOTIDE SEQUENCE [LARGE SCALE GENOMIC DNA]</scope>
    <source>
        <strain evidence="10 11">Bs107</strain>
    </source>
</reference>
<feature type="transmembrane region" description="Helical" evidence="8">
    <location>
        <begin position="163"/>
        <end position="182"/>
    </location>
</feature>
<feature type="transmembrane region" description="Helical" evidence="8">
    <location>
        <begin position="374"/>
        <end position="392"/>
    </location>
</feature>
<feature type="transmembrane region" description="Helical" evidence="8">
    <location>
        <begin position="107"/>
        <end position="125"/>
    </location>
</feature>
<dbReference type="Proteomes" id="UP000222564">
    <property type="component" value="Unassembled WGS sequence"/>
</dbReference>
<feature type="transmembrane region" description="Helical" evidence="8">
    <location>
        <begin position="73"/>
        <end position="95"/>
    </location>
</feature>
<dbReference type="InterPro" id="IPR052175">
    <property type="entry name" value="ComplexI-like_HydComp"/>
</dbReference>
<evidence type="ECO:0000313" key="11">
    <source>
        <dbReference type="Proteomes" id="UP000222564"/>
    </source>
</evidence>
<protein>
    <submittedName>
        <fullName evidence="10">NADH dehydrogenase</fullName>
    </submittedName>
</protein>
<gene>
    <name evidence="10" type="ORF">P378_14510</name>
</gene>
<feature type="transmembrane region" description="Helical" evidence="8">
    <location>
        <begin position="32"/>
        <end position="53"/>
    </location>
</feature>
<dbReference type="PANTHER" id="PTHR42682">
    <property type="entry name" value="HYDROGENASE-4 COMPONENT F"/>
    <property type="match status" value="1"/>
</dbReference>
<keyword evidence="11" id="KW-1185">Reference proteome</keyword>
<sequence>MSREALLLIILAIPLVASLASFTFRLRRPLEFIQVAATAGILLVASLLIKEVLVGGPVSALGGNLYLDELSSILIMIIGGLGFILGAYSIAYLGYDIREGEIRPGDLGLYYGLYHLFIFTMLLTVLSNNIFIMWAAVEATTLASAFLVGFYRHRSSAEGAWKYVLICSAGIAFALFGTVLIFSNAYQLTGQVHEAVLWTEVLKVAGELDPVALKMAFVFILIGFGTKAGLVPMHTWLPDAHSEAPSPASALLSGVLLNCGLLLVIRYYTLTGQAIGFDFPRTLLLFLGLASVVIAAFFILVQKDLKRMLAYSSIENMGIIAFGLGIGGPAGIMAALIHTVNHSATKALMFGAAGNIVHKFGTRNTDKIKGVLKIAPVTGVLLIAGALSLGGSPPFAIFVSEFLTVAAALKEGYLVVAIIFLAALAVVFGAMLNFIVKSVFGAPLEGKEKGDLNLLMLAPLVALLVIVLTLGIGIPEFLNQLLERSVEIILGG</sequence>
<dbReference type="NCBIfam" id="NF005044">
    <property type="entry name" value="PRK06458.1-4"/>
    <property type="match status" value="1"/>
</dbReference>
<evidence type="ECO:0000256" key="5">
    <source>
        <dbReference type="ARBA" id="ARBA00023002"/>
    </source>
</evidence>
<evidence type="ECO:0000256" key="3">
    <source>
        <dbReference type="ARBA" id="ARBA00022692"/>
    </source>
</evidence>
<evidence type="ECO:0000256" key="2">
    <source>
        <dbReference type="ARBA" id="ARBA00022475"/>
    </source>
</evidence>
<evidence type="ECO:0000259" key="9">
    <source>
        <dbReference type="Pfam" id="PF00361"/>
    </source>
</evidence>
<dbReference type="AlphaFoldDB" id="A0A2C6MEE5"/>
<dbReference type="PANTHER" id="PTHR42682:SF5">
    <property type="entry name" value="HYDROGENASE-4 COMPONENT F"/>
    <property type="match status" value="1"/>
</dbReference>
<dbReference type="Pfam" id="PF00361">
    <property type="entry name" value="Proton_antipo_M"/>
    <property type="match status" value="1"/>
</dbReference>
<feature type="transmembrane region" description="Helical" evidence="8">
    <location>
        <begin position="282"/>
        <end position="301"/>
    </location>
</feature>
<evidence type="ECO:0000256" key="6">
    <source>
        <dbReference type="ARBA" id="ARBA00023136"/>
    </source>
</evidence>
<comment type="caution">
    <text evidence="10">The sequence shown here is derived from an EMBL/GenBank/DDBJ whole genome shotgun (WGS) entry which is preliminary data.</text>
</comment>
<comment type="subcellular location">
    <subcellularLocation>
        <location evidence="1">Cell membrane</location>
        <topology evidence="1">Multi-pass membrane protein</topology>
    </subcellularLocation>
    <subcellularLocation>
        <location evidence="7">Membrane</location>
        <topology evidence="7">Multi-pass membrane protein</topology>
    </subcellularLocation>
</comment>
<feature type="domain" description="NADH:quinone oxidoreductase/Mrp antiporter transmembrane" evidence="9">
    <location>
        <begin position="127"/>
        <end position="421"/>
    </location>
</feature>
<keyword evidence="3 7" id="KW-0812">Transmembrane</keyword>
<evidence type="ECO:0000256" key="4">
    <source>
        <dbReference type="ARBA" id="ARBA00022989"/>
    </source>
</evidence>
<evidence type="ECO:0000256" key="1">
    <source>
        <dbReference type="ARBA" id="ARBA00004651"/>
    </source>
</evidence>
<keyword evidence="4 8" id="KW-1133">Transmembrane helix</keyword>
<feature type="transmembrane region" description="Helical" evidence="8">
    <location>
        <begin position="131"/>
        <end position="151"/>
    </location>
</feature>
<dbReference type="PRINTS" id="PR01434">
    <property type="entry name" value="NADHDHGNASE5"/>
</dbReference>
<dbReference type="GO" id="GO:0005886">
    <property type="term" value="C:plasma membrane"/>
    <property type="evidence" value="ECO:0007669"/>
    <property type="project" value="UniProtKB-SubCell"/>
</dbReference>
<accession>A0A2C6MEE5</accession>
<feature type="transmembrane region" description="Helical" evidence="8">
    <location>
        <begin position="412"/>
        <end position="440"/>
    </location>
</feature>
<dbReference type="InterPro" id="IPR001750">
    <property type="entry name" value="ND/Mrp_TM"/>
</dbReference>